<dbReference type="PANTHER" id="PTHR16057">
    <property type="entry name" value="WINS1, 2 PROTEIN"/>
    <property type="match status" value="1"/>
</dbReference>
<evidence type="ECO:0000313" key="3">
    <source>
        <dbReference type="Proteomes" id="UP000241769"/>
    </source>
</evidence>
<protein>
    <recommendedName>
        <fullName evidence="1">Protein Lines N-terminal domain-containing protein</fullName>
    </recommendedName>
</protein>
<dbReference type="InterPro" id="IPR024875">
    <property type="entry name" value="Protein_Lines"/>
</dbReference>
<dbReference type="Pfam" id="PF14694">
    <property type="entry name" value="LINES_N"/>
    <property type="match status" value="1"/>
</dbReference>
<dbReference type="AlphaFoldDB" id="A0A2P6N5D2"/>
<dbReference type="EMBL" id="MDYQ01000195">
    <property type="protein sequence ID" value="PRP79154.1"/>
    <property type="molecule type" value="Genomic_DNA"/>
</dbReference>
<sequence length="418" mass="47621">MQETTTNKRRKVEDLGNSIRIIEKILKGSISDNHLNVIFSHLLSDDTSSTVLLLSLQILCDAFSLPSTTSTFLNCVRSHLARLVSTFYSTSTSNIIRVLHHHVQNDPTQTDRILRSISKEGEEDREKDADITCLDLMGRLILHRHTSSKCIPPLLSFFSMFSQKIHHPDCTNRYIWLMSTITSLYASHDECLGDWLPPSSSLVHTYLKETNTDRRTKIMRCVLSVIDLLNRGEVQSMSEEMEGLDDGISAEFFIVSLVRMRGCVSIEAKLALLFQKLKEEGKSVLDLFLDRDDKLITVTQRLLQLYKSGFLAGNELIPLLKPFEIFHSLLNGLGHDPNLVVDMLLSTETTMLECMLQYTKELSEDESQVHHMHETSLETLRSLHRLLVKSTERGLFPFNISPLTRRIEMVLNHSGHEG</sequence>
<evidence type="ECO:0000259" key="1">
    <source>
        <dbReference type="Pfam" id="PF14694"/>
    </source>
</evidence>
<proteinExistence type="predicted"/>
<accession>A0A2P6N5D2</accession>
<reference evidence="2 3" key="1">
    <citation type="journal article" date="2018" name="Genome Biol. Evol.">
        <title>Multiple Roots of Fruiting Body Formation in Amoebozoa.</title>
        <authorList>
            <person name="Hillmann F."/>
            <person name="Forbes G."/>
            <person name="Novohradska S."/>
            <person name="Ferling I."/>
            <person name="Riege K."/>
            <person name="Groth M."/>
            <person name="Westermann M."/>
            <person name="Marz M."/>
            <person name="Spaller T."/>
            <person name="Winckler T."/>
            <person name="Schaap P."/>
            <person name="Glockner G."/>
        </authorList>
    </citation>
    <scope>NUCLEOTIDE SEQUENCE [LARGE SCALE GENOMIC DNA]</scope>
    <source>
        <strain evidence="2 3">Jena</strain>
    </source>
</reference>
<dbReference type="Proteomes" id="UP000241769">
    <property type="component" value="Unassembled WGS sequence"/>
</dbReference>
<organism evidence="2 3">
    <name type="scientific">Planoprotostelium fungivorum</name>
    <dbReference type="NCBI Taxonomy" id="1890364"/>
    <lineage>
        <taxon>Eukaryota</taxon>
        <taxon>Amoebozoa</taxon>
        <taxon>Evosea</taxon>
        <taxon>Variosea</taxon>
        <taxon>Cavosteliida</taxon>
        <taxon>Cavosteliaceae</taxon>
        <taxon>Planoprotostelium</taxon>
    </lineage>
</organism>
<comment type="caution">
    <text evidence="2">The sequence shown here is derived from an EMBL/GenBank/DDBJ whole genome shotgun (WGS) entry which is preliminary data.</text>
</comment>
<feature type="domain" description="Protein Lines N-terminal" evidence="1">
    <location>
        <begin position="273"/>
        <end position="365"/>
    </location>
</feature>
<keyword evidence="3" id="KW-1185">Reference proteome</keyword>
<dbReference type="InParanoid" id="A0A2P6N5D2"/>
<dbReference type="PANTHER" id="PTHR16057:SF1">
    <property type="entry name" value="PROTEIN LINES HOMOLOG 1"/>
    <property type="match status" value="1"/>
</dbReference>
<evidence type="ECO:0000313" key="2">
    <source>
        <dbReference type="EMBL" id="PRP79154.1"/>
    </source>
</evidence>
<name>A0A2P6N5D2_9EUKA</name>
<dbReference type="InterPro" id="IPR032794">
    <property type="entry name" value="LINES_N"/>
</dbReference>
<dbReference type="OrthoDB" id="8251209at2759"/>
<gene>
    <name evidence="2" type="ORF">PROFUN_13104</name>
</gene>